<comment type="caution">
    <text evidence="1">The sequence shown here is derived from an EMBL/GenBank/DDBJ whole genome shotgun (WGS) entry which is preliminary data.</text>
</comment>
<evidence type="ECO:0000313" key="1">
    <source>
        <dbReference type="EMBL" id="POA97748.1"/>
    </source>
</evidence>
<name>A0A2K4ML10_9NEIS</name>
<dbReference type="AlphaFoldDB" id="A0A2K4ML10"/>
<accession>A0A2K4ML10</accession>
<dbReference type="Proteomes" id="UP000236416">
    <property type="component" value="Unassembled WGS sequence"/>
</dbReference>
<dbReference type="EMBL" id="PPTF01000070">
    <property type="protein sequence ID" value="POA97748.1"/>
    <property type="molecule type" value="Genomic_DNA"/>
</dbReference>
<evidence type="ECO:0000313" key="2">
    <source>
        <dbReference type="Proteomes" id="UP000236416"/>
    </source>
</evidence>
<proteinExistence type="predicted"/>
<protein>
    <submittedName>
        <fullName evidence="1">Uncharacterized protein</fullName>
    </submittedName>
</protein>
<keyword evidence="2" id="KW-1185">Reference proteome</keyword>
<gene>
    <name evidence="1" type="ORF">C2134_15465</name>
</gene>
<reference evidence="1 2" key="1">
    <citation type="submission" date="2018-01" db="EMBL/GenBank/DDBJ databases">
        <title>Genomic Sequence of Chromobacterium MWU13-2610 from wild cranberry bogs within the Cape Cod National Seashore.</title>
        <authorList>
            <person name="O'Hara-Hanley K."/>
            <person name="Soby S."/>
            <person name="Harrison A."/>
        </authorList>
    </citation>
    <scope>NUCLEOTIDE SEQUENCE [LARGE SCALE GENOMIC DNA]</scope>
    <source>
        <strain evidence="1 2">MWU13-2610</strain>
    </source>
</reference>
<sequence length="61" mass="6502">MHGMLLDVRKADPPGGPGVGFLNVFPCSGARGGSGDEVAMLYGFAPHVYWVEGRDIEMSFC</sequence>
<organism evidence="1 2">
    <name type="scientific">Chromobacterium sinusclupearum</name>
    <dbReference type="NCBI Taxonomy" id="2077146"/>
    <lineage>
        <taxon>Bacteria</taxon>
        <taxon>Pseudomonadati</taxon>
        <taxon>Pseudomonadota</taxon>
        <taxon>Betaproteobacteria</taxon>
        <taxon>Neisseriales</taxon>
        <taxon>Chromobacteriaceae</taxon>
        <taxon>Chromobacterium</taxon>
    </lineage>
</organism>